<keyword evidence="2" id="KW-1185">Reference proteome</keyword>
<sequence>TYPPPPPPPNPLLSHTCVHIVWPAAGLGAAGSRRAARVKDFIHRTLHLTVINGLALVGAEYLSYSEPLNPSAFKKDFKTHLFWKLFSPDLLSAPKTFTTLFDFKKVLPITSISSNLCNEHWQKLRFSTN</sequence>
<evidence type="ECO:0000313" key="1">
    <source>
        <dbReference type="Ensembl" id="ENSSFOP00015067778.1"/>
    </source>
</evidence>
<reference evidence="1 2" key="1">
    <citation type="submission" date="2019-04" db="EMBL/GenBank/DDBJ databases">
        <authorList>
            <consortium name="Wellcome Sanger Institute Data Sharing"/>
        </authorList>
    </citation>
    <scope>NUCLEOTIDE SEQUENCE [LARGE SCALE GENOMIC DNA]</scope>
</reference>
<protein>
    <submittedName>
        <fullName evidence="1">Uncharacterized protein</fullName>
    </submittedName>
</protein>
<dbReference type="Ensembl" id="ENSSFOT00015047868.1">
    <property type="protein sequence ID" value="ENSSFOP00015067778.1"/>
    <property type="gene ID" value="ENSSFOG00015028565.1"/>
</dbReference>
<reference evidence="1" key="3">
    <citation type="submission" date="2025-09" db="UniProtKB">
        <authorList>
            <consortium name="Ensembl"/>
        </authorList>
    </citation>
    <scope>IDENTIFICATION</scope>
</reference>
<name>A0A8C9W297_SCLFO</name>
<organism evidence="1 2">
    <name type="scientific">Scleropages formosus</name>
    <name type="common">Asian bonytongue</name>
    <name type="synonym">Osteoglossum formosum</name>
    <dbReference type="NCBI Taxonomy" id="113540"/>
    <lineage>
        <taxon>Eukaryota</taxon>
        <taxon>Metazoa</taxon>
        <taxon>Chordata</taxon>
        <taxon>Craniata</taxon>
        <taxon>Vertebrata</taxon>
        <taxon>Euteleostomi</taxon>
        <taxon>Actinopterygii</taxon>
        <taxon>Neopterygii</taxon>
        <taxon>Teleostei</taxon>
        <taxon>Osteoglossocephala</taxon>
        <taxon>Osteoglossomorpha</taxon>
        <taxon>Osteoglossiformes</taxon>
        <taxon>Osteoglossidae</taxon>
        <taxon>Scleropages</taxon>
    </lineage>
</organism>
<accession>A0A8C9W297</accession>
<evidence type="ECO:0000313" key="2">
    <source>
        <dbReference type="Proteomes" id="UP000694397"/>
    </source>
</evidence>
<reference evidence="1" key="2">
    <citation type="submission" date="2025-08" db="UniProtKB">
        <authorList>
            <consortium name="Ensembl"/>
        </authorList>
    </citation>
    <scope>IDENTIFICATION</scope>
</reference>
<dbReference type="GeneTree" id="ENSGT00940000177692"/>
<proteinExistence type="predicted"/>
<dbReference type="Proteomes" id="UP000694397">
    <property type="component" value="Chromosome 20"/>
</dbReference>
<dbReference type="AlphaFoldDB" id="A0A8C9W297"/>